<proteinExistence type="predicted"/>
<dbReference type="AlphaFoldDB" id="A0A0B0VQW3"/>
<evidence type="ECO:0000313" key="1">
    <source>
        <dbReference type="EMBL" id="KNF67366.1"/>
    </source>
</evidence>
<dbReference type="NCBIfam" id="TIGR03347">
    <property type="entry name" value="VI_chp_1"/>
    <property type="match status" value="1"/>
</dbReference>
<dbReference type="EMBL" id="LGZN01000037">
    <property type="protein sequence ID" value="KNF67366.1"/>
    <property type="molecule type" value="Genomic_DNA"/>
</dbReference>
<dbReference type="PANTHER" id="PTHR35564">
    <property type="match status" value="1"/>
</dbReference>
<protein>
    <submittedName>
        <fullName evidence="1">Type VI secretion protein</fullName>
    </submittedName>
</protein>
<evidence type="ECO:0000313" key="2">
    <source>
        <dbReference type="Proteomes" id="UP000037564"/>
    </source>
</evidence>
<dbReference type="PATRIC" id="fig|562.11293.peg.5776"/>
<name>A0A0B0VQW3_ECOLX</name>
<gene>
    <name evidence="1" type="ORF">WR15_16625</name>
</gene>
<dbReference type="InterPro" id="IPR010732">
    <property type="entry name" value="T6SS_TssG-like"/>
</dbReference>
<dbReference type="Pfam" id="PF06996">
    <property type="entry name" value="T6SS_TssG"/>
    <property type="match status" value="1"/>
</dbReference>
<sequence>MALINNRSKFSFFNKVRVLLKKFLKPDESIDDVIDEHFRFTSSLSLDSPDGQIENLYHDEKDGKYHLSLFHNGLTGAAGVLPVAYTEWLIERKLRYNDDAPKAFMNMFDHRMYCLSYLAWQKMHLSGDENRRDNNVLNNILLSLGGVTPQTISMTGLAYTAFYAQSVRTLSGLEQLLSSIYQIRVSINPFRGTFENTEPNEQGILGNCQYTLGEGPVIGNVRWVVDSHFDVVLGPIDYKKAMEFMPGRDFNYFISQQIKSYVGDALKFKIYVMVCSSNHDNQMNINNKLGFNISIGSGVKNHKERCFCILW</sequence>
<dbReference type="PANTHER" id="PTHR35564:SF4">
    <property type="entry name" value="CYTOPLASMIC PROTEIN"/>
    <property type="match status" value="1"/>
</dbReference>
<comment type="caution">
    <text evidence="1">The sequence shown here is derived from an EMBL/GenBank/DDBJ whole genome shotgun (WGS) entry which is preliminary data.</text>
</comment>
<dbReference type="Proteomes" id="UP000037564">
    <property type="component" value="Unassembled WGS sequence"/>
</dbReference>
<reference evidence="1 2" key="1">
    <citation type="submission" date="2015-07" db="EMBL/GenBank/DDBJ databases">
        <title>Genome sequences of 64 non-O157:H7 Shiga toxin-producing Escherichia coli strains.</title>
        <authorList>
            <person name="Gonzalez-Escalona N."/>
            <person name="Toro M."/>
            <person name="Timme R."/>
            <person name="Payne J."/>
        </authorList>
    </citation>
    <scope>NUCLEOTIDE SEQUENCE [LARGE SCALE GENOMIC DNA]</scope>
    <source>
        <strain evidence="1 2">CFSAN026843</strain>
    </source>
</reference>
<accession>A0A0B0VQW3</accession>
<organism evidence="1 2">
    <name type="scientific">Escherichia coli</name>
    <dbReference type="NCBI Taxonomy" id="562"/>
    <lineage>
        <taxon>Bacteria</taxon>
        <taxon>Pseudomonadati</taxon>
        <taxon>Pseudomonadota</taxon>
        <taxon>Gammaproteobacteria</taxon>
        <taxon>Enterobacterales</taxon>
        <taxon>Enterobacteriaceae</taxon>
        <taxon>Escherichia</taxon>
    </lineage>
</organism>
<dbReference type="RefSeq" id="WP_001173972.1">
    <property type="nucleotide sequence ID" value="NZ_BFZV01000033.1"/>
</dbReference>